<protein>
    <submittedName>
        <fullName evidence="1">Uncharacterized protein</fullName>
    </submittedName>
</protein>
<organism evidence="1 2">
    <name type="scientific">Halomonas salina</name>
    <dbReference type="NCBI Taxonomy" id="42565"/>
    <lineage>
        <taxon>Bacteria</taxon>
        <taxon>Pseudomonadati</taxon>
        <taxon>Pseudomonadota</taxon>
        <taxon>Gammaproteobacteria</taxon>
        <taxon>Oceanospirillales</taxon>
        <taxon>Halomonadaceae</taxon>
        <taxon>Halomonas</taxon>
    </lineage>
</organism>
<proteinExistence type="predicted"/>
<sequence length="91" mass="10435">MNAIIRPRLGLIRTPYSNAWLGVRKQIDMLRWQLPMPFTIRDLAREIGRQVPHEHESHAASLAEATLQDWLQRGAIHPTTTAGELPAYRRA</sequence>
<dbReference type="EMBL" id="JOKD01000020">
    <property type="protein sequence ID" value="KGE78247.1"/>
    <property type="molecule type" value="Genomic_DNA"/>
</dbReference>
<name>A0ABR4WU55_9GAMM</name>
<gene>
    <name evidence="1" type="ORF">FP66_04395</name>
</gene>
<comment type="caution">
    <text evidence="1">The sequence shown here is derived from an EMBL/GenBank/DDBJ whole genome shotgun (WGS) entry which is preliminary data.</text>
</comment>
<dbReference type="RefSeq" id="WP_035595428.1">
    <property type="nucleotide sequence ID" value="NZ_JOKD01000020.1"/>
</dbReference>
<reference evidence="1 2" key="1">
    <citation type="submission" date="2014-06" db="EMBL/GenBank/DDBJ databases">
        <title>Draft genome sequence of an extremely salt tolerant bacteria Halomonas salina/CIFRI 1.</title>
        <authorList>
            <person name="Behera B.D."/>
            <person name="Meena D.K."/>
            <person name="Das P."/>
            <person name="Maharana J."/>
            <person name="Paria P."/>
            <person name="Sharma A.P."/>
            <person name="Shamsudheen K.V."/>
            <person name="Rijit J."/>
            <person name="Dixit V."/>
            <person name="Verma A."/>
            <person name="Scaria V."/>
            <person name="Sivasubbu S."/>
        </authorList>
    </citation>
    <scope>NUCLEOTIDE SEQUENCE [LARGE SCALE GENOMIC DNA]</scope>
    <source>
        <strain evidence="1 2">CIFRI 1</strain>
    </source>
</reference>
<evidence type="ECO:0000313" key="1">
    <source>
        <dbReference type="EMBL" id="KGE78247.1"/>
    </source>
</evidence>
<evidence type="ECO:0000313" key="2">
    <source>
        <dbReference type="Proteomes" id="UP000029721"/>
    </source>
</evidence>
<dbReference type="Proteomes" id="UP000029721">
    <property type="component" value="Unassembled WGS sequence"/>
</dbReference>
<keyword evidence="2" id="KW-1185">Reference proteome</keyword>
<accession>A0ABR4WU55</accession>